<comment type="caution">
    <text evidence="3">The sequence shown here is derived from an EMBL/GenBank/DDBJ whole genome shotgun (WGS) entry which is preliminary data.</text>
</comment>
<reference evidence="4" key="1">
    <citation type="journal article" date="2019" name="Int. J. Syst. Evol. Microbiol.">
        <title>The Global Catalogue of Microorganisms (GCM) 10K type strain sequencing project: providing services to taxonomists for standard genome sequencing and annotation.</title>
        <authorList>
            <consortium name="The Broad Institute Genomics Platform"/>
            <consortium name="The Broad Institute Genome Sequencing Center for Infectious Disease"/>
            <person name="Wu L."/>
            <person name="Ma J."/>
        </authorList>
    </citation>
    <scope>NUCLEOTIDE SEQUENCE [LARGE SCALE GENOMIC DNA]</scope>
    <source>
        <strain evidence="4">CCUG 54950</strain>
    </source>
</reference>
<evidence type="ECO:0000256" key="2">
    <source>
        <dbReference type="SAM" id="MobiDB-lite"/>
    </source>
</evidence>
<feature type="compositionally biased region" description="Polar residues" evidence="2">
    <location>
        <begin position="9"/>
        <end position="38"/>
    </location>
</feature>
<evidence type="ECO:0000313" key="4">
    <source>
        <dbReference type="Proteomes" id="UP001597233"/>
    </source>
</evidence>
<protein>
    <submittedName>
        <fullName evidence="3">Uncharacterized protein</fullName>
    </submittedName>
</protein>
<keyword evidence="4" id="KW-1185">Reference proteome</keyword>
<feature type="region of interest" description="Disordered" evidence="2">
    <location>
        <begin position="1"/>
        <end position="38"/>
    </location>
</feature>
<feature type="compositionally biased region" description="Polar residues" evidence="2">
    <location>
        <begin position="988"/>
        <end position="999"/>
    </location>
</feature>
<proteinExistence type="predicted"/>
<sequence>MEMEYPAHKSSSPKIDTKTEQISSAHPLSQTVTPSGSSHVVVPGIDRMPPSNSSSLLLMQRQLGNQAVKQFMTQHLQSSSLQPSQPLPSLETNQASLALDKNEYSERSEHFHDSIGDAIFDSMPHSEMSNTPIMQAQFIYTNTVRLRRTDGVDVKSDVNNYRVNRIKLPASYRPPTQFDQKQMAHSISWTLLKKAYESVNQMGAKDFIENYLKKDWEALNQQATLAINQASEKQRTLSDNFPSFVNYVNHYNSSYFDQLLQSKHTSSEWVKKIQEAISNYFVALQLAPLTTHTGFTEKKDEEGINETRPSSHGEPAANQVLTKLQAEKPMVRNDADLKRVTHAAAMYWDPGTDSVNGIKDDQELNLLRKEYATAFSRAYPDLWKLYEHDIKQQVLQSEFDRDIKSKFATEIIKLAETEDDAALDEDIAQLDEEKDTNTTEETIQNNNEESSNSPLTRSDFQSLIELEEDGEENKATAHSFNIDQLLLSNDRPLTKYGPIGQKSHTVSWSLTLQALRQIGEKKPLTQMLAHMYEKWTILESQDWAKMINSPQFSAEDFVKNRKRNISPQTYNQHVERNKTRLTEAQKLIEINLEKIKKALSNEKLSELGWQNFVQTMISDYVVAYQSAPLTSVKDGAASGKGEGDANSYLGLLEGNLEGNIVSNENTSDGVSSSIDMNNTVISNTISAKYDQELHKKFNKEFTPEKLRKWDSQTQKKIKELKKLDEPNRQQWNKMMNLLGKQESLKHLDVNWKMFSNIKDSTNAKKREHMAIILYEWEQGIINAYPNIGRFMGQDLKKLSDAKLISKGIQGSEEDLQESKNEEMEETEDIQELHDENIILDQTTMIKEMQAIRNKYAQQYEEMQKLIFQNSILLQPKIVQESNTDHFIKTDEAHEANEVGDPFHSSLLMVGPSDDSEEIADELTIYDKQTDEQSMNDIEANEKVESTNQSNFSLQMPLPIGNINLFSNELLVNSMMVNNNPSSVTSSLGRQKSASPSSHNNKSKLPKHSLLKQKSLKNKHKNQNTIGGEQQNSEEIEEMFKRRKINNSTYQSVSSPSMINSEMTPDQNEALFASQSPIEDIELQNQLLSNLPPVSTSLINMDPLQFLNSPPNLNGNPIVPSNESMSDLQPNGNSEQQANIMQDENEMKE</sequence>
<feature type="compositionally biased region" description="Polar residues" evidence="2">
    <location>
        <begin position="1110"/>
        <end position="1141"/>
    </location>
</feature>
<dbReference type="RefSeq" id="WP_347323822.1">
    <property type="nucleotide sequence ID" value="NZ_JBCGUH010000002.1"/>
</dbReference>
<gene>
    <name evidence="3" type="ORF">ACFSC9_20640</name>
</gene>
<evidence type="ECO:0000313" key="3">
    <source>
        <dbReference type="EMBL" id="MFD1887892.1"/>
    </source>
</evidence>
<feature type="compositionally biased region" description="Low complexity" evidence="2">
    <location>
        <begin position="439"/>
        <end position="453"/>
    </location>
</feature>
<feature type="coiled-coil region" evidence="1">
    <location>
        <begin position="808"/>
        <end position="865"/>
    </location>
</feature>
<name>A0ABW4RNJ5_9BACL</name>
<accession>A0ABW4RNJ5</accession>
<feature type="compositionally biased region" description="Basic residues" evidence="2">
    <location>
        <begin position="1000"/>
        <end position="1021"/>
    </location>
</feature>
<feature type="region of interest" description="Disordered" evidence="2">
    <location>
        <begin position="430"/>
        <end position="457"/>
    </location>
</feature>
<feature type="region of interest" description="Disordered" evidence="2">
    <location>
        <begin position="1110"/>
        <end position="1148"/>
    </location>
</feature>
<dbReference type="Proteomes" id="UP001597233">
    <property type="component" value="Unassembled WGS sequence"/>
</dbReference>
<evidence type="ECO:0000256" key="1">
    <source>
        <dbReference type="SAM" id="Coils"/>
    </source>
</evidence>
<dbReference type="EMBL" id="JBHUEH010000032">
    <property type="protein sequence ID" value="MFD1887892.1"/>
    <property type="molecule type" value="Genomic_DNA"/>
</dbReference>
<feature type="region of interest" description="Disordered" evidence="2">
    <location>
        <begin position="981"/>
        <end position="1033"/>
    </location>
</feature>
<organism evidence="3 4">
    <name type="scientific">Paenibacillus wenxiniae</name>
    <dbReference type="NCBI Taxonomy" id="1636843"/>
    <lineage>
        <taxon>Bacteria</taxon>
        <taxon>Bacillati</taxon>
        <taxon>Bacillota</taxon>
        <taxon>Bacilli</taxon>
        <taxon>Bacillales</taxon>
        <taxon>Paenibacillaceae</taxon>
        <taxon>Paenibacillus</taxon>
    </lineage>
</organism>
<keyword evidence="1" id="KW-0175">Coiled coil</keyword>